<gene>
    <name evidence="7" type="ORF">DJ017_06845</name>
</gene>
<dbReference type="PROSITE" id="PS00092">
    <property type="entry name" value="N6_MTASE"/>
    <property type="match status" value="1"/>
</dbReference>
<dbReference type="GO" id="GO:0006364">
    <property type="term" value="P:rRNA processing"/>
    <property type="evidence" value="ECO:0007669"/>
    <property type="project" value="UniProtKB-KW"/>
</dbReference>
<dbReference type="AlphaFoldDB" id="A0A328AHM9"/>
<sequence length="347" mass="36226">MDGLYHVHVLRSQAPLASGAGAQKRVADAASAPVAGAHRGSPSLATGATTCVYGAPPAALAEVPAGAVQVSPLVPGAADLEALTPQSLAGAVVAAPPGTVERRYVLARLLAALAPGAPLTVLAPKDKGGSRLKKELEAFGCAVSETGRQHQRICQTRRPDAPAGLEAAIAAGAPRWSEELGLWTQPGVFSWDRPDPGTRQLLAVLPPLAGQGADLGCGLGVLARAVLAAPAVTRLDLIDIDARAIAAARRNVEDPRAHFHWADARLAPELAGLDFVVMNPPFHDRGLEDRELGQGFIRRAHQVLRPSGVVFLVANRHLPYEAVLNGLFSRVTARGEAAGFKVYEARR</sequence>
<reference evidence="8" key="1">
    <citation type="submission" date="2018-05" db="EMBL/GenBank/DDBJ databases">
        <authorList>
            <person name="Li X."/>
        </authorList>
    </citation>
    <scope>NUCLEOTIDE SEQUENCE [LARGE SCALE GENOMIC DNA]</scope>
    <source>
        <strain evidence="8">LX32</strain>
    </source>
</reference>
<evidence type="ECO:0000256" key="5">
    <source>
        <dbReference type="ARBA" id="ARBA00022691"/>
    </source>
</evidence>
<comment type="caution">
    <text evidence="7">The sequence shown here is derived from an EMBL/GenBank/DDBJ whole genome shotgun (WGS) entry which is preliminary data.</text>
</comment>
<protein>
    <submittedName>
        <fullName evidence="7">Methyltransferase</fullName>
    </submittedName>
</protein>
<dbReference type="PANTHER" id="PTHR47816:SF4">
    <property type="entry name" value="RIBOSOMAL RNA SMALL SUBUNIT METHYLTRANSFERASE C"/>
    <property type="match status" value="1"/>
</dbReference>
<keyword evidence="2" id="KW-0698">rRNA processing</keyword>
<feature type="domain" description="Methyltransferase small" evidence="6">
    <location>
        <begin position="180"/>
        <end position="344"/>
    </location>
</feature>
<dbReference type="GO" id="GO:0008757">
    <property type="term" value="F:S-adenosylmethionine-dependent methyltransferase activity"/>
    <property type="evidence" value="ECO:0007669"/>
    <property type="project" value="InterPro"/>
</dbReference>
<accession>A0A328AHM9</accession>
<evidence type="ECO:0000256" key="3">
    <source>
        <dbReference type="ARBA" id="ARBA00022603"/>
    </source>
</evidence>
<keyword evidence="8" id="KW-1185">Reference proteome</keyword>
<dbReference type="InterPro" id="IPR046977">
    <property type="entry name" value="RsmC/RlmG"/>
</dbReference>
<evidence type="ECO:0000313" key="7">
    <source>
        <dbReference type="EMBL" id="RAK54260.1"/>
    </source>
</evidence>
<dbReference type="EMBL" id="QFYQ01000001">
    <property type="protein sequence ID" value="RAK54260.1"/>
    <property type="molecule type" value="Genomic_DNA"/>
</dbReference>
<evidence type="ECO:0000256" key="2">
    <source>
        <dbReference type="ARBA" id="ARBA00022552"/>
    </source>
</evidence>
<dbReference type="Pfam" id="PF05175">
    <property type="entry name" value="MTS"/>
    <property type="match status" value="1"/>
</dbReference>
<keyword evidence="4 7" id="KW-0808">Transferase</keyword>
<dbReference type="InterPro" id="IPR029063">
    <property type="entry name" value="SAM-dependent_MTases_sf"/>
</dbReference>
<dbReference type="InterPro" id="IPR007848">
    <property type="entry name" value="Small_mtfrase_dom"/>
</dbReference>
<dbReference type="OrthoDB" id="9816072at2"/>
<keyword evidence="3 7" id="KW-0489">Methyltransferase</keyword>
<dbReference type="Gene3D" id="3.40.50.150">
    <property type="entry name" value="Vaccinia Virus protein VP39"/>
    <property type="match status" value="1"/>
</dbReference>
<dbReference type="InterPro" id="IPR002052">
    <property type="entry name" value="DNA_methylase_N6_adenine_CS"/>
</dbReference>
<proteinExistence type="predicted"/>
<keyword evidence="5" id="KW-0949">S-adenosyl-L-methionine</keyword>
<name>A0A328AHM9_9CAUL</name>
<evidence type="ECO:0000256" key="4">
    <source>
        <dbReference type="ARBA" id="ARBA00022679"/>
    </source>
</evidence>
<evidence type="ECO:0000256" key="1">
    <source>
        <dbReference type="ARBA" id="ARBA00022490"/>
    </source>
</evidence>
<keyword evidence="1" id="KW-0963">Cytoplasm</keyword>
<dbReference type="GO" id="GO:0008170">
    <property type="term" value="F:N-methyltransferase activity"/>
    <property type="evidence" value="ECO:0007669"/>
    <property type="project" value="UniProtKB-ARBA"/>
</dbReference>
<dbReference type="CDD" id="cd02440">
    <property type="entry name" value="AdoMet_MTases"/>
    <property type="match status" value="1"/>
</dbReference>
<evidence type="ECO:0000259" key="6">
    <source>
        <dbReference type="Pfam" id="PF05175"/>
    </source>
</evidence>
<organism evidence="7 8">
    <name type="scientific">Phenylobacterium soli</name>
    <dbReference type="NCBI Taxonomy" id="2170551"/>
    <lineage>
        <taxon>Bacteria</taxon>
        <taxon>Pseudomonadati</taxon>
        <taxon>Pseudomonadota</taxon>
        <taxon>Alphaproteobacteria</taxon>
        <taxon>Caulobacterales</taxon>
        <taxon>Caulobacteraceae</taxon>
        <taxon>Phenylobacterium</taxon>
    </lineage>
</organism>
<evidence type="ECO:0000313" key="8">
    <source>
        <dbReference type="Proteomes" id="UP000249254"/>
    </source>
</evidence>
<dbReference type="SUPFAM" id="SSF53335">
    <property type="entry name" value="S-adenosyl-L-methionine-dependent methyltransferases"/>
    <property type="match status" value="1"/>
</dbReference>
<dbReference type="GO" id="GO:0003676">
    <property type="term" value="F:nucleic acid binding"/>
    <property type="evidence" value="ECO:0007669"/>
    <property type="project" value="InterPro"/>
</dbReference>
<dbReference type="Proteomes" id="UP000249254">
    <property type="component" value="Unassembled WGS sequence"/>
</dbReference>
<dbReference type="PANTHER" id="PTHR47816">
    <property type="entry name" value="RIBOSOMAL RNA SMALL SUBUNIT METHYLTRANSFERASE C"/>
    <property type="match status" value="1"/>
</dbReference>
<dbReference type="GO" id="GO:0032259">
    <property type="term" value="P:methylation"/>
    <property type="evidence" value="ECO:0007669"/>
    <property type="project" value="UniProtKB-KW"/>
</dbReference>